<evidence type="ECO:0000313" key="2">
    <source>
        <dbReference type="Proteomes" id="UP001497382"/>
    </source>
</evidence>
<dbReference type="AlphaFoldDB" id="A0AAV1ZDS1"/>
<dbReference type="EMBL" id="CAXIEN010000042">
    <property type="protein sequence ID" value="CAL1269602.1"/>
    <property type="molecule type" value="Genomic_DNA"/>
</dbReference>
<protein>
    <submittedName>
        <fullName evidence="1">Uncharacterized protein</fullName>
    </submittedName>
</protein>
<proteinExistence type="predicted"/>
<dbReference type="Proteomes" id="UP001497382">
    <property type="component" value="Unassembled WGS sequence"/>
</dbReference>
<accession>A0AAV1ZDS1</accession>
<organism evidence="1 2">
    <name type="scientific">Larinioides sclopetarius</name>
    <dbReference type="NCBI Taxonomy" id="280406"/>
    <lineage>
        <taxon>Eukaryota</taxon>
        <taxon>Metazoa</taxon>
        <taxon>Ecdysozoa</taxon>
        <taxon>Arthropoda</taxon>
        <taxon>Chelicerata</taxon>
        <taxon>Arachnida</taxon>
        <taxon>Araneae</taxon>
        <taxon>Araneomorphae</taxon>
        <taxon>Entelegynae</taxon>
        <taxon>Araneoidea</taxon>
        <taxon>Araneidae</taxon>
        <taxon>Larinioides</taxon>
    </lineage>
</organism>
<name>A0AAV1ZDS1_9ARAC</name>
<gene>
    <name evidence="1" type="ORF">LARSCL_LOCUS4836</name>
</gene>
<keyword evidence="2" id="KW-1185">Reference proteome</keyword>
<comment type="caution">
    <text evidence="1">The sequence shown here is derived from an EMBL/GenBank/DDBJ whole genome shotgun (WGS) entry which is preliminary data.</text>
</comment>
<sequence>MNSPIRRPINVVARFLSKSPRAYRQHLRFCSGPSQSPVHLDRLQSHLNSHRYSKYIVWWGNRKGRLFQKKRLPATRRATNPWLA</sequence>
<reference evidence="1 2" key="1">
    <citation type="submission" date="2024-04" db="EMBL/GenBank/DDBJ databases">
        <authorList>
            <person name="Rising A."/>
            <person name="Reimegard J."/>
            <person name="Sonavane S."/>
            <person name="Akerstrom W."/>
            <person name="Nylinder S."/>
            <person name="Hedman E."/>
            <person name="Kallberg Y."/>
        </authorList>
    </citation>
    <scope>NUCLEOTIDE SEQUENCE [LARGE SCALE GENOMIC DNA]</scope>
</reference>
<evidence type="ECO:0000313" key="1">
    <source>
        <dbReference type="EMBL" id="CAL1269602.1"/>
    </source>
</evidence>